<gene>
    <name evidence="5" type="primary">hxlR_2</name>
    <name evidence="5" type="ORF">NCTC12224_01293</name>
</gene>
<name>A0A380K807_9STRE</name>
<evidence type="ECO:0000256" key="2">
    <source>
        <dbReference type="ARBA" id="ARBA00023125"/>
    </source>
</evidence>
<sequence>MIERRIMSEKIRVTSEIEITLRVIGGKWKPLILHLLQTEGEKRYSEILRYLEKAPKKTLTAQLRELEMDGVIKRTVLPTTPVQVSYAVTPHGETLFPILDALCEWGYANSDGRYEMTHPTCK</sequence>
<dbReference type="InterPro" id="IPR002577">
    <property type="entry name" value="HTH_HxlR"/>
</dbReference>
<dbReference type="Gene3D" id="1.10.10.10">
    <property type="entry name" value="Winged helix-like DNA-binding domain superfamily/Winged helix DNA-binding domain"/>
    <property type="match status" value="1"/>
</dbReference>
<reference evidence="5 6" key="1">
    <citation type="submission" date="2018-06" db="EMBL/GenBank/DDBJ databases">
        <authorList>
            <consortium name="Pathogen Informatics"/>
            <person name="Doyle S."/>
        </authorList>
    </citation>
    <scope>NUCLEOTIDE SEQUENCE [LARGE SCALE GENOMIC DNA]</scope>
    <source>
        <strain evidence="5 6">NCTC12224</strain>
    </source>
</reference>
<dbReference type="SUPFAM" id="SSF46785">
    <property type="entry name" value="Winged helix' DNA-binding domain"/>
    <property type="match status" value="1"/>
</dbReference>
<dbReference type="PROSITE" id="PS51118">
    <property type="entry name" value="HTH_HXLR"/>
    <property type="match status" value="1"/>
</dbReference>
<keyword evidence="1" id="KW-0805">Transcription regulation</keyword>
<evidence type="ECO:0000313" key="6">
    <source>
        <dbReference type="Proteomes" id="UP000254924"/>
    </source>
</evidence>
<protein>
    <submittedName>
        <fullName evidence="5">Transcriptional regulator protein</fullName>
    </submittedName>
</protein>
<dbReference type="Proteomes" id="UP000254924">
    <property type="component" value="Unassembled WGS sequence"/>
</dbReference>
<keyword evidence="2" id="KW-0238">DNA-binding</keyword>
<proteinExistence type="predicted"/>
<evidence type="ECO:0000313" key="5">
    <source>
        <dbReference type="EMBL" id="SUN61028.1"/>
    </source>
</evidence>
<dbReference type="GO" id="GO:0003677">
    <property type="term" value="F:DNA binding"/>
    <property type="evidence" value="ECO:0007669"/>
    <property type="project" value="UniProtKB-KW"/>
</dbReference>
<evidence type="ECO:0000259" key="4">
    <source>
        <dbReference type="PROSITE" id="PS51118"/>
    </source>
</evidence>
<dbReference type="AlphaFoldDB" id="A0A380K807"/>
<evidence type="ECO:0000256" key="3">
    <source>
        <dbReference type="ARBA" id="ARBA00023163"/>
    </source>
</evidence>
<accession>A0A380K807</accession>
<dbReference type="PANTHER" id="PTHR33204:SF29">
    <property type="entry name" value="TRANSCRIPTIONAL REGULATOR"/>
    <property type="match status" value="1"/>
</dbReference>
<keyword evidence="3" id="KW-0804">Transcription</keyword>
<dbReference type="EMBL" id="UHFN01000007">
    <property type="protein sequence ID" value="SUN61028.1"/>
    <property type="molecule type" value="Genomic_DNA"/>
</dbReference>
<keyword evidence="6" id="KW-1185">Reference proteome</keyword>
<dbReference type="Pfam" id="PF01638">
    <property type="entry name" value="HxlR"/>
    <property type="match status" value="1"/>
</dbReference>
<dbReference type="InterPro" id="IPR036388">
    <property type="entry name" value="WH-like_DNA-bd_sf"/>
</dbReference>
<evidence type="ECO:0000256" key="1">
    <source>
        <dbReference type="ARBA" id="ARBA00023015"/>
    </source>
</evidence>
<feature type="domain" description="HTH hxlR-type" evidence="4">
    <location>
        <begin position="15"/>
        <end position="114"/>
    </location>
</feature>
<dbReference type="PANTHER" id="PTHR33204">
    <property type="entry name" value="TRANSCRIPTIONAL REGULATOR, MARR FAMILY"/>
    <property type="match status" value="1"/>
</dbReference>
<dbReference type="InterPro" id="IPR036390">
    <property type="entry name" value="WH_DNA-bd_sf"/>
</dbReference>
<organism evidence="5 6">
    <name type="scientific">Streptococcus hyointestinalis</name>
    <dbReference type="NCBI Taxonomy" id="1337"/>
    <lineage>
        <taxon>Bacteria</taxon>
        <taxon>Bacillati</taxon>
        <taxon>Bacillota</taxon>
        <taxon>Bacilli</taxon>
        <taxon>Lactobacillales</taxon>
        <taxon>Streptococcaceae</taxon>
        <taxon>Streptococcus</taxon>
    </lineage>
</organism>